<dbReference type="EMBL" id="JAHLOQ010000002">
    <property type="protein sequence ID" value="MBU5335049.1"/>
    <property type="molecule type" value="Genomic_DNA"/>
</dbReference>
<sequence>MNSNLIAALVLVSGFLLSSDEEKDQYKPKLPNFKDILEVKHSMPGRIRIQCKVLKDNPQGKQALLNTFSQIPGITDISVNPCIGTVLIKYKEETIQPMLIIGIILKVLGLEEEAHNENRSLITKESTDILDSLSHTIYEKTNGILDLKSSVMLLLGTYAIYDIKTRPEVRPGGITCLWWLYGLINRPN</sequence>
<evidence type="ECO:0000313" key="2">
    <source>
        <dbReference type="Proteomes" id="UP001196301"/>
    </source>
</evidence>
<comment type="caution">
    <text evidence="1">The sequence shown here is derived from an EMBL/GenBank/DDBJ whole genome shotgun (WGS) entry which is preliminary data.</text>
</comment>
<keyword evidence="2" id="KW-1185">Reference proteome</keyword>
<gene>
    <name evidence="1" type="ORF">KQI20_01230</name>
</gene>
<reference evidence="1 2" key="1">
    <citation type="submission" date="2021-06" db="EMBL/GenBank/DDBJ databases">
        <authorList>
            <person name="Sun Q."/>
            <person name="Li D."/>
        </authorList>
    </citation>
    <scope>NUCLEOTIDE SEQUENCE [LARGE SCALE GENOMIC DNA]</scope>
    <source>
        <strain evidence="1 2">N19</strain>
    </source>
</reference>
<protein>
    <submittedName>
        <fullName evidence="1">Uncharacterized protein</fullName>
    </submittedName>
</protein>
<accession>A0ABS6DT97</accession>
<dbReference type="Pfam" id="PF19991">
    <property type="entry name" value="HMA_2"/>
    <property type="match status" value="1"/>
</dbReference>
<organism evidence="1 2">
    <name type="scientific">Intestinibacter bartlettii</name>
    <dbReference type="NCBI Taxonomy" id="261299"/>
    <lineage>
        <taxon>Bacteria</taxon>
        <taxon>Bacillati</taxon>
        <taxon>Bacillota</taxon>
        <taxon>Clostridia</taxon>
        <taxon>Peptostreptococcales</taxon>
        <taxon>Peptostreptococcaceae</taxon>
        <taxon>Intestinibacter</taxon>
    </lineage>
</organism>
<proteinExistence type="predicted"/>
<dbReference type="Proteomes" id="UP001196301">
    <property type="component" value="Unassembled WGS sequence"/>
</dbReference>
<evidence type="ECO:0000313" key="1">
    <source>
        <dbReference type="EMBL" id="MBU5335049.1"/>
    </source>
</evidence>
<name>A0ABS6DT97_9FIRM</name>
<dbReference type="RefSeq" id="WP_216568215.1">
    <property type="nucleotide sequence ID" value="NZ_JAHLOQ010000002.1"/>
</dbReference>